<dbReference type="SUPFAM" id="SSF51735">
    <property type="entry name" value="NAD(P)-binding Rossmann-fold domains"/>
    <property type="match status" value="1"/>
</dbReference>
<dbReference type="PANTHER" id="PTHR43162">
    <property type="match status" value="1"/>
</dbReference>
<evidence type="ECO:0000313" key="3">
    <source>
        <dbReference type="Proteomes" id="UP000219440"/>
    </source>
</evidence>
<evidence type="ECO:0000313" key="2">
    <source>
        <dbReference type="EMBL" id="SOE58892.1"/>
    </source>
</evidence>
<dbReference type="EMBL" id="OCST01000002">
    <property type="protein sequence ID" value="SOE58892.1"/>
    <property type="molecule type" value="Genomic_DNA"/>
</dbReference>
<dbReference type="InterPro" id="IPR051604">
    <property type="entry name" value="Ergot_Alk_Oxidoreductase"/>
</dbReference>
<dbReference type="Proteomes" id="UP000219440">
    <property type="component" value="Unassembled WGS sequence"/>
</dbReference>
<keyword evidence="3" id="KW-1185">Reference proteome</keyword>
<organism evidence="2 3">
    <name type="scientific">Salinibacterium xinjiangense</name>
    <dbReference type="NCBI Taxonomy" id="386302"/>
    <lineage>
        <taxon>Bacteria</taxon>
        <taxon>Bacillati</taxon>
        <taxon>Actinomycetota</taxon>
        <taxon>Actinomycetes</taxon>
        <taxon>Micrococcales</taxon>
        <taxon>Microbacteriaceae</taxon>
        <taxon>Salinibacterium</taxon>
    </lineage>
</organism>
<protein>
    <submittedName>
        <fullName evidence="2">Uncharacterized conserved protein YbjT, contains NAD(P)-binding and DUF2867 domains</fullName>
    </submittedName>
</protein>
<dbReference type="AlphaFoldDB" id="A0A2C8Z5D3"/>
<gene>
    <name evidence="2" type="ORF">SAMN06296378_0845</name>
</gene>
<evidence type="ECO:0000259" key="1">
    <source>
        <dbReference type="Pfam" id="PF05368"/>
    </source>
</evidence>
<dbReference type="Gene3D" id="3.40.50.720">
    <property type="entry name" value="NAD(P)-binding Rossmann-like Domain"/>
    <property type="match status" value="1"/>
</dbReference>
<dbReference type="InterPro" id="IPR008030">
    <property type="entry name" value="NmrA-like"/>
</dbReference>
<proteinExistence type="predicted"/>
<dbReference type="InterPro" id="IPR036291">
    <property type="entry name" value="NAD(P)-bd_dom_sf"/>
</dbReference>
<dbReference type="RefSeq" id="WP_179691783.1">
    <property type="nucleotide sequence ID" value="NZ_BMLC01000001.1"/>
</dbReference>
<sequence length="288" mass="32390">MTGRAVFVTGATGTVGEFVVQRLLERGEPVLAAVRGTDFPSLPHGAQARPFDFDSSPVALEAALDGADRLFLMRPPPIADVQRYLFPLIDAAMRRGIRQIVFLSLQGVQFNRQTPHHAVEAYLRQVDAPFTLLRPNFFMQNLSTAYADRIRNSNEIFVPAGRSYTASVDARDVGRVAAEVFTADGHLRRAYTLSGEHALSYERVARMMSRVLGRPIRYSRPTETEYLDDLALHGADEQYLAAQKMIYRVVRYNLSAVPNRTIRRLTGAPATSLAEFVDDYRDVWRVER</sequence>
<accession>A0A2C8Z5D3</accession>
<dbReference type="PANTHER" id="PTHR43162:SF1">
    <property type="entry name" value="PRESTALK A DIFFERENTIATION PROTEIN A"/>
    <property type="match status" value="1"/>
</dbReference>
<name>A0A2C8Z5D3_9MICO</name>
<feature type="domain" description="NmrA-like" evidence="1">
    <location>
        <begin position="5"/>
        <end position="242"/>
    </location>
</feature>
<dbReference type="Gene3D" id="3.90.25.10">
    <property type="entry name" value="UDP-galactose 4-epimerase, domain 1"/>
    <property type="match status" value="1"/>
</dbReference>
<dbReference type="Pfam" id="PF05368">
    <property type="entry name" value="NmrA"/>
    <property type="match status" value="1"/>
</dbReference>
<reference evidence="2 3" key="1">
    <citation type="submission" date="2017-09" db="EMBL/GenBank/DDBJ databases">
        <authorList>
            <person name="Ehlers B."/>
            <person name="Leendertz F.H."/>
        </authorList>
    </citation>
    <scope>NUCLEOTIDE SEQUENCE [LARGE SCALE GENOMIC DNA]</scope>
    <source>
        <strain evidence="2 3">CGMCC 1.05381</strain>
    </source>
</reference>